<feature type="signal peptide" evidence="8">
    <location>
        <begin position="1"/>
        <end position="24"/>
    </location>
</feature>
<feature type="transmembrane region" description="Helical" evidence="7">
    <location>
        <begin position="131"/>
        <end position="157"/>
    </location>
</feature>
<dbReference type="InterPro" id="IPR036259">
    <property type="entry name" value="MFS_trans_sf"/>
</dbReference>
<dbReference type="Gene3D" id="1.20.1250.20">
    <property type="entry name" value="MFS general substrate transporter like domains"/>
    <property type="match status" value="2"/>
</dbReference>
<evidence type="ECO:0000259" key="9">
    <source>
        <dbReference type="PROSITE" id="PS50850"/>
    </source>
</evidence>
<feature type="transmembrane region" description="Helical" evidence="7">
    <location>
        <begin position="309"/>
        <end position="333"/>
    </location>
</feature>
<dbReference type="RefSeq" id="WP_202187755.1">
    <property type="nucleotide sequence ID" value="NZ_BAABYW010000001.1"/>
</dbReference>
<evidence type="ECO:0000256" key="7">
    <source>
        <dbReference type="SAM" id="Phobius"/>
    </source>
</evidence>
<keyword evidence="8" id="KW-0732">Signal</keyword>
<keyword evidence="6 7" id="KW-0472">Membrane</keyword>
<organism evidence="10 11">
    <name type="scientific">Blautia hominis</name>
    <dbReference type="NCBI Taxonomy" id="2025493"/>
    <lineage>
        <taxon>Bacteria</taxon>
        <taxon>Bacillati</taxon>
        <taxon>Bacillota</taxon>
        <taxon>Clostridia</taxon>
        <taxon>Lachnospirales</taxon>
        <taxon>Lachnospiraceae</taxon>
        <taxon>Blautia</taxon>
    </lineage>
</organism>
<dbReference type="InterPro" id="IPR020846">
    <property type="entry name" value="MFS_dom"/>
</dbReference>
<dbReference type="Pfam" id="PF07690">
    <property type="entry name" value="MFS_1"/>
    <property type="match status" value="1"/>
</dbReference>
<feature type="transmembrane region" description="Helical" evidence="7">
    <location>
        <begin position="283"/>
        <end position="303"/>
    </location>
</feature>
<comment type="caution">
    <text evidence="10">The sequence shown here is derived from an EMBL/GenBank/DDBJ whole genome shotgun (WGS) entry which is preliminary data.</text>
</comment>
<feature type="transmembrane region" description="Helical" evidence="7">
    <location>
        <begin position="340"/>
        <end position="363"/>
    </location>
</feature>
<dbReference type="InterPro" id="IPR011701">
    <property type="entry name" value="MFS"/>
</dbReference>
<feature type="transmembrane region" description="Helical" evidence="7">
    <location>
        <begin position="254"/>
        <end position="276"/>
    </location>
</feature>
<dbReference type="PANTHER" id="PTHR23514:SF3">
    <property type="entry name" value="BYPASS OF STOP CODON PROTEIN 6"/>
    <property type="match status" value="1"/>
</dbReference>
<feature type="transmembrane region" description="Helical" evidence="7">
    <location>
        <begin position="163"/>
        <end position="182"/>
    </location>
</feature>
<sequence>MSKKNRKWLVFTIMCLAYMPGSYAQYQLSVYAPELIQSFGLTTSQFSSLFTAPMIVAIFLSFVGGMISDKVGSKKVINISFVIAGIGMIGRVFANSYMPFFLCMALTGFSNMFVNINASKITASWFEQEKLGILMGIFAFCGQLPGAFATATTAVLFDSRTSAFIVSAIFCISVFVLWLLFVKDKPEDTMEEREKIDQENQPSIGDSLKVVLSNKGIWLVSICIMMALGSTVTLSTFMPMALQTMYGIDLKVCGTIASMLTLGNCIGSITGPIVFSKIKNVKVFVSGAAVLSFAGIIMCWRFPSIFVLHILVLYTGIMLGASMPIFLSAPVLLEGLGTKYAGSAAGVISTLQLLGAVLIPTYILTPIAGDNYSLLFMLASICMVIMFLCGLLLPQFGNNQK</sequence>
<dbReference type="SUPFAM" id="SSF103473">
    <property type="entry name" value="MFS general substrate transporter"/>
    <property type="match status" value="1"/>
</dbReference>
<dbReference type="InterPro" id="IPR051788">
    <property type="entry name" value="MFS_Transporter"/>
</dbReference>
<protein>
    <submittedName>
        <fullName evidence="10">MFS transporter</fullName>
    </submittedName>
</protein>
<evidence type="ECO:0000256" key="5">
    <source>
        <dbReference type="ARBA" id="ARBA00022989"/>
    </source>
</evidence>
<reference evidence="10 11" key="1">
    <citation type="submission" date="2024-04" db="EMBL/GenBank/DDBJ databases">
        <title>Defined microbial consortia suppress multidrug-resistant proinflammatory Enterobacteriaceae via ecological control.</title>
        <authorList>
            <person name="Furuichi M."/>
            <person name="Kawaguchi T."/>
            <person name="Pust M."/>
            <person name="Yasuma K."/>
            <person name="Plichta D."/>
            <person name="Hasegawa N."/>
            <person name="Ohya T."/>
            <person name="Bhattarai S."/>
            <person name="Sasajima S."/>
            <person name="Aoto Y."/>
            <person name="Tuganbaev T."/>
            <person name="Yaginuma M."/>
            <person name="Ueda M."/>
            <person name="Okahashi N."/>
            <person name="Amafuji K."/>
            <person name="Kiridooshi Y."/>
            <person name="Sugita K."/>
            <person name="Strazar M."/>
            <person name="Skelly A."/>
            <person name="Suda W."/>
            <person name="Hattori M."/>
            <person name="Nakamoto N."/>
            <person name="Caballero S."/>
            <person name="Norman J."/>
            <person name="Olle B."/>
            <person name="Tanoue T."/>
            <person name="Arita M."/>
            <person name="Bucci V."/>
            <person name="Atarashi K."/>
            <person name="Xavier R."/>
            <person name="Honda K."/>
        </authorList>
    </citation>
    <scope>NUCLEOTIDE SEQUENCE [LARGE SCALE GENOMIC DNA]</scope>
    <source>
        <strain evidence="11">k04-0078-D8-1</strain>
    </source>
</reference>
<evidence type="ECO:0000313" key="10">
    <source>
        <dbReference type="EMBL" id="GAA6409968.1"/>
    </source>
</evidence>
<dbReference type="Proteomes" id="UP001600943">
    <property type="component" value="Unassembled WGS sequence"/>
</dbReference>
<evidence type="ECO:0000256" key="4">
    <source>
        <dbReference type="ARBA" id="ARBA00022692"/>
    </source>
</evidence>
<keyword evidence="5 7" id="KW-1133">Transmembrane helix</keyword>
<dbReference type="EMBL" id="BAABYW010000001">
    <property type="protein sequence ID" value="GAA6409968.1"/>
    <property type="molecule type" value="Genomic_DNA"/>
</dbReference>
<evidence type="ECO:0000256" key="2">
    <source>
        <dbReference type="ARBA" id="ARBA00008335"/>
    </source>
</evidence>
<dbReference type="CDD" id="cd06174">
    <property type="entry name" value="MFS"/>
    <property type="match status" value="1"/>
</dbReference>
<evidence type="ECO:0000256" key="1">
    <source>
        <dbReference type="ARBA" id="ARBA00004651"/>
    </source>
</evidence>
<accession>A0ABQ0BEU1</accession>
<proteinExistence type="inferred from homology"/>
<feature type="chain" id="PRO_5047362123" evidence="8">
    <location>
        <begin position="25"/>
        <end position="401"/>
    </location>
</feature>
<gene>
    <name evidence="10" type="ORF">K040078D81_40850</name>
</gene>
<dbReference type="PANTHER" id="PTHR23514">
    <property type="entry name" value="BYPASS OF STOP CODON PROTEIN 6"/>
    <property type="match status" value="1"/>
</dbReference>
<comment type="subcellular location">
    <subcellularLocation>
        <location evidence="1">Cell membrane</location>
        <topology evidence="1">Multi-pass membrane protein</topology>
    </subcellularLocation>
</comment>
<feature type="transmembrane region" description="Helical" evidence="7">
    <location>
        <begin position="217"/>
        <end position="242"/>
    </location>
</feature>
<keyword evidence="3" id="KW-0813">Transport</keyword>
<dbReference type="PROSITE" id="PS50850">
    <property type="entry name" value="MFS"/>
    <property type="match status" value="1"/>
</dbReference>
<evidence type="ECO:0000256" key="6">
    <source>
        <dbReference type="ARBA" id="ARBA00023136"/>
    </source>
</evidence>
<evidence type="ECO:0000256" key="3">
    <source>
        <dbReference type="ARBA" id="ARBA00022448"/>
    </source>
</evidence>
<feature type="transmembrane region" description="Helical" evidence="7">
    <location>
        <begin position="99"/>
        <end position="119"/>
    </location>
</feature>
<name>A0ABQ0BEU1_9FIRM</name>
<evidence type="ECO:0000256" key="8">
    <source>
        <dbReference type="SAM" id="SignalP"/>
    </source>
</evidence>
<keyword evidence="11" id="KW-1185">Reference proteome</keyword>
<feature type="transmembrane region" description="Helical" evidence="7">
    <location>
        <begin position="375"/>
        <end position="393"/>
    </location>
</feature>
<comment type="similarity">
    <text evidence="2">Belongs to the major facilitator superfamily.</text>
</comment>
<evidence type="ECO:0000313" key="11">
    <source>
        <dbReference type="Proteomes" id="UP001600943"/>
    </source>
</evidence>
<keyword evidence="4 7" id="KW-0812">Transmembrane</keyword>
<feature type="transmembrane region" description="Helical" evidence="7">
    <location>
        <begin position="48"/>
        <end position="67"/>
    </location>
</feature>
<feature type="domain" description="Major facilitator superfamily (MFS) profile" evidence="9">
    <location>
        <begin position="10"/>
        <end position="397"/>
    </location>
</feature>
<feature type="transmembrane region" description="Helical" evidence="7">
    <location>
        <begin position="76"/>
        <end position="93"/>
    </location>
</feature>